<dbReference type="EMBL" id="CAFBLS010000157">
    <property type="protein sequence ID" value="CAB4880470.1"/>
    <property type="molecule type" value="Genomic_DNA"/>
</dbReference>
<dbReference type="AlphaFoldDB" id="A0A6J7EGL2"/>
<protein>
    <submittedName>
        <fullName evidence="2">Unannotated protein</fullName>
    </submittedName>
</protein>
<keyword evidence="1" id="KW-0812">Transmembrane</keyword>
<keyword evidence="1" id="KW-0472">Membrane</keyword>
<organism evidence="2">
    <name type="scientific">freshwater metagenome</name>
    <dbReference type="NCBI Taxonomy" id="449393"/>
    <lineage>
        <taxon>unclassified sequences</taxon>
        <taxon>metagenomes</taxon>
        <taxon>ecological metagenomes</taxon>
    </lineage>
</organism>
<proteinExistence type="predicted"/>
<name>A0A6J7EGL2_9ZZZZ</name>
<reference evidence="2" key="1">
    <citation type="submission" date="2020-05" db="EMBL/GenBank/DDBJ databases">
        <authorList>
            <person name="Chiriac C."/>
            <person name="Salcher M."/>
            <person name="Ghai R."/>
            <person name="Kavagutti S V."/>
        </authorList>
    </citation>
    <scope>NUCLEOTIDE SEQUENCE</scope>
</reference>
<sequence length="69" mass="7320">MIHATRSIAVGAYVRLLTRLDAIGDERGDVPGWVLVSVMTAGLVTAIWLIADDQLTSVLDRAITSVSAP</sequence>
<evidence type="ECO:0000256" key="1">
    <source>
        <dbReference type="SAM" id="Phobius"/>
    </source>
</evidence>
<accession>A0A6J7EGL2</accession>
<keyword evidence="1" id="KW-1133">Transmembrane helix</keyword>
<feature type="transmembrane region" description="Helical" evidence="1">
    <location>
        <begin position="30"/>
        <end position="51"/>
    </location>
</feature>
<evidence type="ECO:0000313" key="2">
    <source>
        <dbReference type="EMBL" id="CAB4880470.1"/>
    </source>
</evidence>
<gene>
    <name evidence="2" type="ORF">UFOPK3402_01263</name>
</gene>